<evidence type="ECO:0000256" key="2">
    <source>
        <dbReference type="SAM" id="MobiDB-lite"/>
    </source>
</evidence>
<feature type="domain" description="SWIM-type" evidence="3">
    <location>
        <begin position="64"/>
        <end position="98"/>
    </location>
</feature>
<keyword evidence="1" id="KW-0862">Zinc</keyword>
<dbReference type="AlphaFoldDB" id="A0A150M9T2"/>
<feature type="region of interest" description="Disordered" evidence="2">
    <location>
        <begin position="113"/>
        <end position="138"/>
    </location>
</feature>
<name>A0A150M9T2_9BACL</name>
<accession>A0A150M9T2</accession>
<evidence type="ECO:0000256" key="1">
    <source>
        <dbReference type="PROSITE-ProRule" id="PRU00325"/>
    </source>
</evidence>
<reference evidence="4 5" key="1">
    <citation type="submission" date="2016-01" db="EMBL/GenBank/DDBJ databases">
        <title>Draft Genome Sequences of Seven Thermophilic Sporeformers Isolated from Foods.</title>
        <authorList>
            <person name="Berendsen E.M."/>
            <person name="Wells-Bennik M.H."/>
            <person name="Krawcyk A.O."/>
            <person name="De Jong A."/>
            <person name="Holsappel S."/>
            <person name="Eijlander R.T."/>
            <person name="Kuipers O.P."/>
        </authorList>
    </citation>
    <scope>NUCLEOTIDE SEQUENCE [LARGE SCALE GENOMIC DNA]</scope>
    <source>
        <strain evidence="4 5">B4110</strain>
    </source>
</reference>
<dbReference type="PROSITE" id="PS50966">
    <property type="entry name" value="ZF_SWIM"/>
    <property type="match status" value="1"/>
</dbReference>
<dbReference type="GO" id="GO:0008270">
    <property type="term" value="F:zinc ion binding"/>
    <property type="evidence" value="ECO:0007669"/>
    <property type="project" value="UniProtKB-KW"/>
</dbReference>
<organism evidence="4 5">
    <name type="scientific">Parageobacillus toebii</name>
    <dbReference type="NCBI Taxonomy" id="153151"/>
    <lineage>
        <taxon>Bacteria</taxon>
        <taxon>Bacillati</taxon>
        <taxon>Bacillota</taxon>
        <taxon>Bacilli</taxon>
        <taxon>Bacillales</taxon>
        <taxon>Anoxybacillaceae</taxon>
        <taxon>Parageobacillus</taxon>
    </lineage>
</organism>
<evidence type="ECO:0000313" key="4">
    <source>
        <dbReference type="EMBL" id="KYD21268.1"/>
    </source>
</evidence>
<gene>
    <name evidence="4" type="ORF">B4110_1438</name>
</gene>
<protein>
    <recommendedName>
        <fullName evidence="3">SWIM-type domain-containing protein</fullName>
    </recommendedName>
</protein>
<proteinExistence type="predicted"/>
<dbReference type="EMBL" id="LQYW01000191">
    <property type="protein sequence ID" value="KYD21268.1"/>
    <property type="molecule type" value="Genomic_DNA"/>
</dbReference>
<evidence type="ECO:0000259" key="3">
    <source>
        <dbReference type="PROSITE" id="PS50966"/>
    </source>
</evidence>
<dbReference type="InterPro" id="IPR007527">
    <property type="entry name" value="Znf_SWIM"/>
</dbReference>
<dbReference type="RefSeq" id="WP_062679370.1">
    <property type="nucleotide sequence ID" value="NZ_LQYW01000191.1"/>
</dbReference>
<dbReference type="PATRIC" id="fig|153151.4.peg.2581"/>
<keyword evidence="1" id="KW-0479">Metal-binding</keyword>
<dbReference type="Proteomes" id="UP000075324">
    <property type="component" value="Unassembled WGS sequence"/>
</dbReference>
<sequence length="537" mass="63786">MLQTAISKPLLRKAAAELQKELPFSIFKHLIEKGRNLSRFGLVYNVVVKDEHHVEGEVADQTAHRVAFDLTDIVRRHRCPCGTESLCPHVLALFFYVYGNVFDSGELFQRWKQGESKQPRQRQTRIEMPTLPPAEPAESVDQWRNCFTETYAEFEASIRSHDNWPYRSAHHLFPSLAKGGPKSVVARPLYRFHAALFLLERLFEYGKERGWHQGIFGSYGQFSWRQDINYIADELFKLLERFPSERRTPQLEQLIEQTIPYVRELLQTTEMFALLIYDLYTAAWELLFTKEEWRRQEKEQLLHLTRQERLPLAFLAAAHLAFLLEDDEEALSLYRVFPSGAAPLFVEWMERFITDDRPARFESFWAHGKQELPHYLSALPESERSKFANEVCRLYESYAKRRNKLDEYEALLKQCMPYSANRYVFFLYHQGRYRQMIDLYLLADVTAHEMDPQILKTLEKRDPSLVLPLYHRAVMRFVRAKNRESYRMAVHYLKKLRACYRSMKQMTQWEAYIEQLSARTVRMRAFHEELRKGKMLP</sequence>
<evidence type="ECO:0000313" key="5">
    <source>
        <dbReference type="Proteomes" id="UP000075324"/>
    </source>
</evidence>
<comment type="caution">
    <text evidence="4">The sequence shown here is derived from an EMBL/GenBank/DDBJ whole genome shotgun (WGS) entry which is preliminary data.</text>
</comment>
<keyword evidence="1" id="KW-0863">Zinc-finger</keyword>